<dbReference type="EMBL" id="JBHRYQ010000001">
    <property type="protein sequence ID" value="MFC3809643.1"/>
    <property type="molecule type" value="Genomic_DNA"/>
</dbReference>
<dbReference type="Proteomes" id="UP001595616">
    <property type="component" value="Unassembled WGS sequence"/>
</dbReference>
<proteinExistence type="predicted"/>
<evidence type="ECO:0000313" key="2">
    <source>
        <dbReference type="EMBL" id="MFC3809643.1"/>
    </source>
</evidence>
<organism evidence="2 3">
    <name type="scientific">Lacihabitans lacunae</name>
    <dbReference type="NCBI Taxonomy" id="1028214"/>
    <lineage>
        <taxon>Bacteria</taxon>
        <taxon>Pseudomonadati</taxon>
        <taxon>Bacteroidota</taxon>
        <taxon>Cytophagia</taxon>
        <taxon>Cytophagales</taxon>
        <taxon>Leadbetterellaceae</taxon>
        <taxon>Lacihabitans</taxon>
    </lineage>
</organism>
<comment type="caution">
    <text evidence="2">The sequence shown here is derived from an EMBL/GenBank/DDBJ whole genome shotgun (WGS) entry which is preliminary data.</text>
</comment>
<dbReference type="PROSITE" id="PS50005">
    <property type="entry name" value="TPR"/>
    <property type="match status" value="1"/>
</dbReference>
<keyword evidence="1" id="KW-0802">TPR repeat</keyword>
<dbReference type="Gene3D" id="1.25.40.10">
    <property type="entry name" value="Tetratricopeptide repeat domain"/>
    <property type="match status" value="1"/>
</dbReference>
<dbReference type="InterPro" id="IPR011990">
    <property type="entry name" value="TPR-like_helical_dom_sf"/>
</dbReference>
<evidence type="ECO:0000256" key="1">
    <source>
        <dbReference type="PROSITE-ProRule" id="PRU00339"/>
    </source>
</evidence>
<feature type="repeat" description="TPR" evidence="1">
    <location>
        <begin position="64"/>
        <end position="97"/>
    </location>
</feature>
<reference evidence="3" key="1">
    <citation type="journal article" date="2019" name="Int. J. Syst. Evol. Microbiol.">
        <title>The Global Catalogue of Microorganisms (GCM) 10K type strain sequencing project: providing services to taxonomists for standard genome sequencing and annotation.</title>
        <authorList>
            <consortium name="The Broad Institute Genomics Platform"/>
            <consortium name="The Broad Institute Genome Sequencing Center for Infectious Disease"/>
            <person name="Wu L."/>
            <person name="Ma J."/>
        </authorList>
    </citation>
    <scope>NUCLEOTIDE SEQUENCE [LARGE SCALE GENOMIC DNA]</scope>
    <source>
        <strain evidence="3">CECT 7956</strain>
    </source>
</reference>
<evidence type="ECO:0000313" key="3">
    <source>
        <dbReference type="Proteomes" id="UP001595616"/>
    </source>
</evidence>
<sequence length="152" mass="18251">MEILLFFFPSFLHAWLIGDISFTKTPEDMATKNFSQGISLFKEERVAEAFVYLKEKLNLYPKSAYLHLYIGKCHYYFENYEEALKSFDMALRYDSTILDLYTYKAYCHYHLEQWEEAHFQLKKASRFLLEKNEEILGLINDVEKRTLHVFSK</sequence>
<dbReference type="SUPFAM" id="SSF48452">
    <property type="entry name" value="TPR-like"/>
    <property type="match status" value="1"/>
</dbReference>
<keyword evidence="3" id="KW-1185">Reference proteome</keyword>
<protein>
    <submittedName>
        <fullName evidence="2">Tetratricopeptide repeat protein</fullName>
    </submittedName>
</protein>
<dbReference type="SMART" id="SM00028">
    <property type="entry name" value="TPR"/>
    <property type="match status" value="2"/>
</dbReference>
<dbReference type="RefSeq" id="WP_379834970.1">
    <property type="nucleotide sequence ID" value="NZ_JBHRYQ010000001.1"/>
</dbReference>
<gene>
    <name evidence="2" type="ORF">ACFOOI_03170</name>
</gene>
<name>A0ABV7YQM6_9BACT</name>
<dbReference type="InterPro" id="IPR019734">
    <property type="entry name" value="TPR_rpt"/>
</dbReference>
<accession>A0ABV7YQM6</accession>